<dbReference type="OrthoDB" id="9804290at2"/>
<evidence type="ECO:0000256" key="12">
    <source>
        <dbReference type="ARBA" id="ARBA00022932"/>
    </source>
</evidence>
<evidence type="ECO:0000256" key="1">
    <source>
        <dbReference type="ARBA" id="ARBA00001936"/>
    </source>
</evidence>
<dbReference type="SUPFAM" id="SSF53098">
    <property type="entry name" value="Ribonuclease H-like"/>
    <property type="match status" value="1"/>
</dbReference>
<dbReference type="GO" id="GO:0003887">
    <property type="term" value="F:DNA-directed DNA polymerase activity"/>
    <property type="evidence" value="ECO:0007669"/>
    <property type="project" value="UniProtKB-KW"/>
</dbReference>
<dbReference type="GO" id="GO:0046872">
    <property type="term" value="F:metal ion binding"/>
    <property type="evidence" value="ECO:0007669"/>
    <property type="project" value="UniProtKB-KW"/>
</dbReference>
<dbReference type="STRING" id="295108.HT99x_02493"/>
<evidence type="ECO:0000256" key="10">
    <source>
        <dbReference type="ARBA" id="ARBA00022839"/>
    </source>
</evidence>
<comment type="subunit">
    <text evidence="18">DNA polymerase III contains a core (composed of alpha, epsilon and theta chains) that associates with a tau subunit. This core dimerizes to form the POLIII' complex. PolIII' associates with the gamma complex (composed of gamma, delta, delta', psi and chi chains) and with the beta chain to form the complete DNA polymerase III complex.</text>
</comment>
<keyword evidence="6 18" id="KW-0235">DNA replication</keyword>
<dbReference type="PATRIC" id="fig|1590043.3.peg.2541"/>
<feature type="binding site" evidence="16">
    <location>
        <position position="57"/>
    </location>
    <ligand>
        <name>substrate</name>
    </ligand>
</feature>
<dbReference type="EMBL" id="LKAJ02000001">
    <property type="protein sequence ID" value="MCS5711705.1"/>
    <property type="molecule type" value="Genomic_DNA"/>
</dbReference>
<dbReference type="Pfam" id="PF00929">
    <property type="entry name" value="RNase_T"/>
    <property type="match status" value="1"/>
</dbReference>
<keyword evidence="10 18" id="KW-0269">Exonuclease</keyword>
<evidence type="ECO:0000256" key="15">
    <source>
        <dbReference type="PIRSR" id="PIRSR606309-1"/>
    </source>
</evidence>
<comment type="catalytic activity">
    <reaction evidence="14 18">
        <text>DNA(n) + a 2'-deoxyribonucleoside 5'-triphosphate = DNA(n+1) + diphosphate</text>
        <dbReference type="Rhea" id="RHEA:22508"/>
        <dbReference type="Rhea" id="RHEA-COMP:17339"/>
        <dbReference type="Rhea" id="RHEA-COMP:17340"/>
        <dbReference type="ChEBI" id="CHEBI:33019"/>
        <dbReference type="ChEBI" id="CHEBI:61560"/>
        <dbReference type="ChEBI" id="CHEBI:173112"/>
        <dbReference type="EC" id="2.7.7.7"/>
    </reaction>
</comment>
<keyword evidence="9 18" id="KW-0378">Hydrolase</keyword>
<evidence type="ECO:0000256" key="18">
    <source>
        <dbReference type="RuleBase" id="RU364087"/>
    </source>
</evidence>
<accession>A0A0Q9YIB7</accession>
<dbReference type="CDD" id="cd06131">
    <property type="entry name" value="DNA_pol_III_epsilon_Ecoli_like"/>
    <property type="match status" value="1"/>
</dbReference>
<dbReference type="AlphaFoldDB" id="A0A0Q9YIB7"/>
<evidence type="ECO:0000256" key="16">
    <source>
        <dbReference type="PIRSR" id="PIRSR606309-2"/>
    </source>
</evidence>
<evidence type="ECO:0000313" key="21">
    <source>
        <dbReference type="EMBL" id="MCS5711705.1"/>
    </source>
</evidence>
<proteinExistence type="predicted"/>
<dbReference type="FunFam" id="3.30.420.10:FF:000012">
    <property type="entry name" value="DNA polymerase III subunit epsilon"/>
    <property type="match status" value="1"/>
</dbReference>
<dbReference type="EC" id="2.7.7.7" evidence="2 18"/>
<keyword evidence="11 17" id="KW-0460">Magnesium</keyword>
<dbReference type="InterPro" id="IPR006054">
    <property type="entry name" value="DnaQ"/>
</dbReference>
<evidence type="ECO:0000256" key="8">
    <source>
        <dbReference type="ARBA" id="ARBA00022723"/>
    </source>
</evidence>
<feature type="domain" description="Exonuclease" evidence="19">
    <location>
        <begin position="2"/>
        <end position="176"/>
    </location>
</feature>
<reference evidence="21" key="3">
    <citation type="submission" date="2021-06" db="EMBL/GenBank/DDBJ databases">
        <title>Genomic Description and Analysis of Intracellular Bacteria, Candidatus Berkiella cookevillensis and Candidatus Berkiella aquae.</title>
        <authorList>
            <person name="Kidane D.T."/>
            <person name="Mehari Y.T."/>
            <person name="Rice F.C."/>
            <person name="Arivett B.A."/>
            <person name="Farone A.L."/>
            <person name="Berk S.G."/>
            <person name="Farone M.B."/>
        </authorList>
    </citation>
    <scope>NUCLEOTIDE SEQUENCE</scope>
    <source>
        <strain evidence="21">HT99</strain>
    </source>
</reference>
<dbReference type="PANTHER" id="PTHR30231:SF41">
    <property type="entry name" value="DNA POLYMERASE III SUBUNIT EPSILON"/>
    <property type="match status" value="1"/>
</dbReference>
<dbReference type="PANTHER" id="PTHR30231">
    <property type="entry name" value="DNA POLYMERASE III SUBUNIT EPSILON"/>
    <property type="match status" value="1"/>
</dbReference>
<dbReference type="EMBL" id="LKAJ01000012">
    <property type="protein sequence ID" value="KRG20397.1"/>
    <property type="molecule type" value="Genomic_DNA"/>
</dbReference>
<keyword evidence="8 17" id="KW-0479">Metal-binding</keyword>
<evidence type="ECO:0000256" key="3">
    <source>
        <dbReference type="ARBA" id="ARBA00020352"/>
    </source>
</evidence>
<feature type="active site" description="Proton acceptor" evidence="15">
    <location>
        <position position="154"/>
    </location>
</feature>
<evidence type="ECO:0000256" key="7">
    <source>
        <dbReference type="ARBA" id="ARBA00022722"/>
    </source>
</evidence>
<evidence type="ECO:0000256" key="2">
    <source>
        <dbReference type="ARBA" id="ARBA00012417"/>
    </source>
</evidence>
<dbReference type="InterPro" id="IPR012337">
    <property type="entry name" value="RNaseH-like_sf"/>
</dbReference>
<feature type="binding site" evidence="16">
    <location>
        <position position="159"/>
    </location>
    <ligand>
        <name>substrate</name>
    </ligand>
</feature>
<evidence type="ECO:0000256" key="11">
    <source>
        <dbReference type="ARBA" id="ARBA00022842"/>
    </source>
</evidence>
<feature type="binding site" evidence="17">
    <location>
        <position position="7"/>
    </location>
    <ligand>
        <name>a divalent metal cation</name>
        <dbReference type="ChEBI" id="CHEBI:60240"/>
        <label>1</label>
        <note>catalytic</note>
    </ligand>
</feature>
<comment type="caution">
    <text evidence="20">The sequence shown here is derived from an EMBL/GenBank/DDBJ whole genome shotgun (WGS) entry which is preliminary data.</text>
</comment>
<dbReference type="NCBIfam" id="NF004316">
    <property type="entry name" value="PRK05711.1"/>
    <property type="match status" value="1"/>
</dbReference>
<feature type="binding site" evidence="16">
    <location>
        <position position="9"/>
    </location>
    <ligand>
        <name>substrate</name>
    </ligand>
</feature>
<comment type="cofactor">
    <cofactor evidence="1 18">
        <name>Mn(2+)</name>
        <dbReference type="ChEBI" id="CHEBI:29035"/>
    </cofactor>
</comment>
<keyword evidence="13 17" id="KW-0464">Manganese</keyword>
<dbReference type="Proteomes" id="UP000051497">
    <property type="component" value="Unassembled WGS sequence"/>
</dbReference>
<comment type="function">
    <text evidence="18">DNA polymerase III is a complex, multichain enzyme responsible for most of the replicative synthesis in bacteria. The epsilon subunit contain the editing function and is a proofreading 3'-5' exonuclease.</text>
</comment>
<evidence type="ECO:0000256" key="17">
    <source>
        <dbReference type="PIRSR" id="PIRSR606309-3"/>
    </source>
</evidence>
<feature type="binding site" evidence="17">
    <location>
        <position position="159"/>
    </location>
    <ligand>
        <name>a divalent metal cation</name>
        <dbReference type="ChEBI" id="CHEBI:60240"/>
        <label>1</label>
        <note>catalytic</note>
    </ligand>
</feature>
<sequence>MRQVVLDTETTGLSPAQGHRIIEIGCVEVINRRLTGKVFHTYIQPDRAVDPGAMKVHGITDSFLEGKPRFHEIANEFKTFIQGAELIIHNAPFDVGFIEHEFTLLKEKAWQTLTNQCSVFDTLAFARQKHPGQRNNLDALCKRYNVDNQHRDKHGALLDADILANLYLVMTGGQNALVLEDAVSEQAASVQQVEARVIKQWNIPVIEPTEDELNAHLSFMSKVLKQDAF</sequence>
<gene>
    <name evidence="18 20" type="primary">dnaQ</name>
    <name evidence="21" type="ORF">HT99x_009680</name>
    <name evidence="20" type="ORF">HT99x_02493</name>
</gene>
<protein>
    <recommendedName>
        <fullName evidence="3 18">DNA polymerase III subunit epsilon</fullName>
        <ecNumber evidence="2 18">2.7.7.7</ecNumber>
    </recommendedName>
</protein>
<name>A0A0Q9YIB7_9GAMM</name>
<reference evidence="21" key="2">
    <citation type="journal article" date="2016" name="Genome Announc.">
        <title>Draft Genome Sequences of Two Novel Amoeba-Resistant Intranuclear Bacteria, 'Candidatus Berkiella cookevillensis' and 'Candidatus Berkiella aquae'.</title>
        <authorList>
            <person name="Mehari Y.T."/>
            <person name="Arivett B.A."/>
            <person name="Farone A.L."/>
            <person name="Gunderson J.H."/>
            <person name="Farone M.B."/>
        </authorList>
    </citation>
    <scope>NUCLEOTIDE SEQUENCE</scope>
    <source>
        <strain evidence="21">HT99</strain>
    </source>
</reference>
<dbReference type="GO" id="GO:0003677">
    <property type="term" value="F:DNA binding"/>
    <property type="evidence" value="ECO:0007669"/>
    <property type="project" value="InterPro"/>
</dbReference>
<dbReference type="Gene3D" id="3.30.420.10">
    <property type="entry name" value="Ribonuclease H-like superfamily/Ribonuclease H"/>
    <property type="match status" value="1"/>
</dbReference>
<dbReference type="GO" id="GO:0045004">
    <property type="term" value="P:DNA replication proofreading"/>
    <property type="evidence" value="ECO:0007669"/>
    <property type="project" value="TreeGrafter"/>
</dbReference>
<keyword evidence="5 18" id="KW-0548">Nucleotidyltransferase</keyword>
<keyword evidence="12 18" id="KW-0239">DNA-directed DNA polymerase</keyword>
<dbReference type="SMART" id="SM00479">
    <property type="entry name" value="EXOIII"/>
    <property type="match status" value="1"/>
</dbReference>
<evidence type="ECO:0000256" key="5">
    <source>
        <dbReference type="ARBA" id="ARBA00022695"/>
    </source>
</evidence>
<evidence type="ECO:0000256" key="14">
    <source>
        <dbReference type="ARBA" id="ARBA00049244"/>
    </source>
</evidence>
<dbReference type="RefSeq" id="WP_075067107.1">
    <property type="nucleotide sequence ID" value="NZ_LKAJ02000001.1"/>
</dbReference>
<organism evidence="20">
    <name type="scientific">Candidatus Berkiella aquae</name>
    <dbReference type="NCBI Taxonomy" id="295108"/>
    <lineage>
        <taxon>Bacteria</taxon>
        <taxon>Pseudomonadati</taxon>
        <taxon>Pseudomonadota</taxon>
        <taxon>Gammaproteobacteria</taxon>
        <taxon>Candidatus Berkiellales</taxon>
        <taxon>Candidatus Berkiellaceae</taxon>
        <taxon>Candidatus Berkiella</taxon>
    </lineage>
</organism>
<dbReference type="NCBIfam" id="TIGR01406">
    <property type="entry name" value="dnaQ_proteo"/>
    <property type="match status" value="1"/>
</dbReference>
<dbReference type="NCBIfam" id="TIGR00573">
    <property type="entry name" value="dnaq"/>
    <property type="match status" value="1"/>
</dbReference>
<dbReference type="GO" id="GO:0008408">
    <property type="term" value="F:3'-5' exonuclease activity"/>
    <property type="evidence" value="ECO:0007669"/>
    <property type="project" value="TreeGrafter"/>
</dbReference>
<evidence type="ECO:0000256" key="9">
    <source>
        <dbReference type="ARBA" id="ARBA00022801"/>
    </source>
</evidence>
<evidence type="ECO:0000313" key="22">
    <source>
        <dbReference type="Proteomes" id="UP000051497"/>
    </source>
</evidence>
<reference evidence="20" key="1">
    <citation type="submission" date="2015-09" db="EMBL/GenBank/DDBJ databases">
        <title>Draft Genome Sequences of Two Novel Amoeba-resistant Intranuclear Bacteria, Candidatus Berkiella cookevillensis and Candidatus Berkiella aquae.</title>
        <authorList>
            <person name="Mehari Y.T."/>
            <person name="Arivett B.A."/>
            <person name="Farone A.L."/>
            <person name="Gunderson J.H."/>
            <person name="Farone M.B."/>
        </authorList>
    </citation>
    <scope>NUCLEOTIDE SEQUENCE [LARGE SCALE GENOMIC DNA]</scope>
    <source>
        <strain evidence="20">HT99</strain>
    </source>
</reference>
<dbReference type="GO" id="GO:0005829">
    <property type="term" value="C:cytosol"/>
    <property type="evidence" value="ECO:0007669"/>
    <property type="project" value="TreeGrafter"/>
</dbReference>
<feature type="binding site" evidence="16">
    <location>
        <position position="7"/>
    </location>
    <ligand>
        <name>substrate</name>
    </ligand>
</feature>
<evidence type="ECO:0000313" key="20">
    <source>
        <dbReference type="EMBL" id="KRG20397.1"/>
    </source>
</evidence>
<keyword evidence="4 18" id="KW-0808">Transferase</keyword>
<dbReference type="InterPro" id="IPR036397">
    <property type="entry name" value="RNaseH_sf"/>
</dbReference>
<keyword evidence="22" id="KW-1185">Reference proteome</keyword>
<comment type="cofactor">
    <cofactor evidence="17">
        <name>Mg(2+)</name>
        <dbReference type="ChEBI" id="CHEBI:18420"/>
    </cofactor>
    <cofactor evidence="17">
        <name>Mn(2+)</name>
        <dbReference type="ChEBI" id="CHEBI:29035"/>
    </cofactor>
    <text evidence="17">Binds 2 divalent metal cations. Magnesium or manganese.</text>
</comment>
<evidence type="ECO:0000256" key="6">
    <source>
        <dbReference type="ARBA" id="ARBA00022705"/>
    </source>
</evidence>
<keyword evidence="7 18" id="KW-0540">Nuclease</keyword>
<dbReference type="InterPro" id="IPR013520">
    <property type="entry name" value="Ribonucl_H"/>
</dbReference>
<evidence type="ECO:0000259" key="19">
    <source>
        <dbReference type="SMART" id="SM00479"/>
    </source>
</evidence>
<feature type="binding site" evidence="17">
    <location>
        <position position="9"/>
    </location>
    <ligand>
        <name>a divalent metal cation</name>
        <dbReference type="ChEBI" id="CHEBI:60240"/>
        <label>1</label>
        <note>catalytic</note>
    </ligand>
</feature>
<evidence type="ECO:0000256" key="13">
    <source>
        <dbReference type="ARBA" id="ARBA00023211"/>
    </source>
</evidence>
<dbReference type="InterPro" id="IPR006309">
    <property type="entry name" value="DnaQ_proteo"/>
</dbReference>
<evidence type="ECO:0000256" key="4">
    <source>
        <dbReference type="ARBA" id="ARBA00022679"/>
    </source>
</evidence>